<name>A0AAN4VW48_9BACT</name>
<evidence type="ECO:0000313" key="1">
    <source>
        <dbReference type="EMBL" id="GJM60047.1"/>
    </source>
</evidence>
<proteinExistence type="predicted"/>
<protein>
    <submittedName>
        <fullName evidence="1">Uncharacterized protein</fullName>
    </submittedName>
</protein>
<organism evidence="1 2">
    <name type="scientific">Persicobacter diffluens</name>
    <dbReference type="NCBI Taxonomy" id="981"/>
    <lineage>
        <taxon>Bacteria</taxon>
        <taxon>Pseudomonadati</taxon>
        <taxon>Bacteroidota</taxon>
        <taxon>Cytophagia</taxon>
        <taxon>Cytophagales</taxon>
        <taxon>Persicobacteraceae</taxon>
        <taxon>Persicobacter</taxon>
    </lineage>
</organism>
<dbReference type="EMBL" id="BQKE01000001">
    <property type="protein sequence ID" value="GJM60047.1"/>
    <property type="molecule type" value="Genomic_DNA"/>
</dbReference>
<evidence type="ECO:0000313" key="2">
    <source>
        <dbReference type="Proteomes" id="UP001310022"/>
    </source>
</evidence>
<accession>A0AAN4VW48</accession>
<dbReference type="Proteomes" id="UP001310022">
    <property type="component" value="Unassembled WGS sequence"/>
</dbReference>
<dbReference type="AlphaFoldDB" id="A0AAN4VW48"/>
<gene>
    <name evidence="1" type="ORF">PEDI_05990</name>
</gene>
<keyword evidence="2" id="KW-1185">Reference proteome</keyword>
<sequence>MLFSKGELEDDLVPKSGLRPNFHLKLFPSSRSEKKGGALTFFMKMK</sequence>
<comment type="caution">
    <text evidence="1">The sequence shown here is derived from an EMBL/GenBank/DDBJ whole genome shotgun (WGS) entry which is preliminary data.</text>
</comment>
<reference evidence="1 2" key="1">
    <citation type="submission" date="2021-12" db="EMBL/GenBank/DDBJ databases">
        <title>Genome sequencing of bacteria with rrn-lacking chromosome and rrn-plasmid.</title>
        <authorList>
            <person name="Anda M."/>
            <person name="Iwasaki W."/>
        </authorList>
    </citation>
    <scope>NUCLEOTIDE SEQUENCE [LARGE SCALE GENOMIC DNA]</scope>
    <source>
        <strain evidence="1 2">NBRC 15940</strain>
    </source>
</reference>